<dbReference type="SUPFAM" id="SSF56112">
    <property type="entry name" value="Protein kinase-like (PK-like)"/>
    <property type="match status" value="1"/>
</dbReference>
<comment type="caution">
    <text evidence="6">The sequence shown here is derived from an EMBL/GenBank/DDBJ whole genome shotgun (WGS) entry which is preliminary data.</text>
</comment>
<dbReference type="Pfam" id="PF00069">
    <property type="entry name" value="Pkinase"/>
    <property type="match status" value="1"/>
</dbReference>
<evidence type="ECO:0000256" key="3">
    <source>
        <dbReference type="ARBA" id="ARBA00022840"/>
    </source>
</evidence>
<protein>
    <submittedName>
        <fullName evidence="6">Protein kinase domain-containing protein</fullName>
    </submittedName>
</protein>
<dbReference type="InterPro" id="IPR011009">
    <property type="entry name" value="Kinase-like_dom_sf"/>
</dbReference>
<evidence type="ECO:0000313" key="7">
    <source>
        <dbReference type="Proteomes" id="UP000613580"/>
    </source>
</evidence>
<reference evidence="6" key="1">
    <citation type="submission" date="2020-05" db="EMBL/GenBank/DDBJ databases">
        <title>Mycena genomes resolve the evolution of fungal bioluminescence.</title>
        <authorList>
            <person name="Tsai I.J."/>
        </authorList>
    </citation>
    <scope>NUCLEOTIDE SEQUENCE</scope>
    <source>
        <strain evidence="6">110903Hualien_Pintung</strain>
    </source>
</reference>
<dbReference type="PROSITE" id="PS50011">
    <property type="entry name" value="PROTEIN_KINASE_DOM"/>
    <property type="match status" value="1"/>
</dbReference>
<evidence type="ECO:0000256" key="1">
    <source>
        <dbReference type="ARBA" id="ARBA00022527"/>
    </source>
</evidence>
<accession>A0A8H6SHI3</accession>
<dbReference type="SMART" id="SM00220">
    <property type="entry name" value="S_TKc"/>
    <property type="match status" value="1"/>
</dbReference>
<dbReference type="InterPro" id="IPR017441">
    <property type="entry name" value="Protein_kinase_ATP_BS"/>
</dbReference>
<evidence type="ECO:0000256" key="2">
    <source>
        <dbReference type="ARBA" id="ARBA00022741"/>
    </source>
</evidence>
<dbReference type="AlphaFoldDB" id="A0A8H6SHI3"/>
<dbReference type="PANTHER" id="PTHR24055">
    <property type="entry name" value="MITOGEN-ACTIVATED PROTEIN KINASE"/>
    <property type="match status" value="1"/>
</dbReference>
<dbReference type="Proteomes" id="UP000613580">
    <property type="component" value="Unassembled WGS sequence"/>
</dbReference>
<keyword evidence="3 4" id="KW-0067">ATP-binding</keyword>
<evidence type="ECO:0000256" key="4">
    <source>
        <dbReference type="PROSITE-ProRule" id="PRU10141"/>
    </source>
</evidence>
<gene>
    <name evidence="6" type="ORF">HMN09_01013300</name>
</gene>
<evidence type="ECO:0000259" key="5">
    <source>
        <dbReference type="PROSITE" id="PS50011"/>
    </source>
</evidence>
<dbReference type="PROSITE" id="PS00107">
    <property type="entry name" value="PROTEIN_KINASE_ATP"/>
    <property type="match status" value="1"/>
</dbReference>
<keyword evidence="6" id="KW-0808">Transferase</keyword>
<name>A0A8H6SHI3_MYCCL</name>
<dbReference type="OrthoDB" id="5979581at2759"/>
<proteinExistence type="predicted"/>
<dbReference type="InterPro" id="IPR050117">
    <property type="entry name" value="MAPK"/>
</dbReference>
<dbReference type="Gene3D" id="1.10.510.10">
    <property type="entry name" value="Transferase(Phosphotransferase) domain 1"/>
    <property type="match status" value="1"/>
</dbReference>
<dbReference type="InterPro" id="IPR000719">
    <property type="entry name" value="Prot_kinase_dom"/>
</dbReference>
<organism evidence="6 7">
    <name type="scientific">Mycena chlorophos</name>
    <name type="common">Agaric fungus</name>
    <name type="synonym">Agaricus chlorophos</name>
    <dbReference type="NCBI Taxonomy" id="658473"/>
    <lineage>
        <taxon>Eukaryota</taxon>
        <taxon>Fungi</taxon>
        <taxon>Dikarya</taxon>
        <taxon>Basidiomycota</taxon>
        <taxon>Agaricomycotina</taxon>
        <taxon>Agaricomycetes</taxon>
        <taxon>Agaricomycetidae</taxon>
        <taxon>Agaricales</taxon>
        <taxon>Marasmiineae</taxon>
        <taxon>Mycenaceae</taxon>
        <taxon>Mycena</taxon>
    </lineage>
</organism>
<dbReference type="GO" id="GO:0005524">
    <property type="term" value="F:ATP binding"/>
    <property type="evidence" value="ECO:0007669"/>
    <property type="project" value="UniProtKB-UniRule"/>
</dbReference>
<feature type="domain" description="Protein kinase" evidence="5">
    <location>
        <begin position="42"/>
        <end position="403"/>
    </location>
</feature>
<keyword evidence="2 4" id="KW-0547">Nucleotide-binding</keyword>
<dbReference type="GO" id="GO:0004674">
    <property type="term" value="F:protein serine/threonine kinase activity"/>
    <property type="evidence" value="ECO:0007669"/>
    <property type="project" value="UniProtKB-KW"/>
</dbReference>
<dbReference type="EMBL" id="JACAZE010000015">
    <property type="protein sequence ID" value="KAF7297925.1"/>
    <property type="molecule type" value="Genomic_DNA"/>
</dbReference>
<evidence type="ECO:0000313" key="6">
    <source>
        <dbReference type="EMBL" id="KAF7297925.1"/>
    </source>
</evidence>
<keyword evidence="7" id="KW-1185">Reference proteome</keyword>
<dbReference type="Gene3D" id="3.30.200.20">
    <property type="entry name" value="Phosphorylase Kinase, domain 1"/>
    <property type="match status" value="1"/>
</dbReference>
<sequence length="412" mass="45762">MTDVWAFENIENTERDLHYGPGGFFPIKLGDSLCLPESGPRYRVLAKLGYGSYSTVWLARRISDLAVQSPPTGSFATVAIKSLRASQSATGREVALLQRLRASDGSDPATIQLLESFTVESPNGVHQMLVMEPVVPLPLVMGYFRPYTKNIVRQLLEGLQFIHGHGIVHGDLYPSNVGVAIGGLDGLSEQDIWSQGGPPTIVPLVPTDRTRDPASYPPYLTTSLDMVELLKDALPSFFRCQPGIRILDLGCGRFADEIPVPKSHINDRFAAPEVIVSRFAKQPGGVLWDWRSDIWSLACTIYEIVSERTLFTTLSKMELPLKISAVCGGAPPEWASYFPNIAEKFREHDSKSADALWAEKAAEMQIQQSVEDTRRLVSLLRCMLRIEPDERPSTAELLRNTYFDENVSFSHP</sequence>
<feature type="binding site" evidence="4">
    <location>
        <position position="81"/>
    </location>
    <ligand>
        <name>ATP</name>
        <dbReference type="ChEBI" id="CHEBI:30616"/>
    </ligand>
</feature>
<keyword evidence="1" id="KW-0723">Serine/threonine-protein kinase</keyword>
<keyword evidence="6" id="KW-0418">Kinase</keyword>